<dbReference type="InterPro" id="IPR038883">
    <property type="entry name" value="AN11006-like"/>
</dbReference>
<organism evidence="3 4">
    <name type="scientific">Saxophila tyrrhenica</name>
    <dbReference type="NCBI Taxonomy" id="1690608"/>
    <lineage>
        <taxon>Eukaryota</taxon>
        <taxon>Fungi</taxon>
        <taxon>Dikarya</taxon>
        <taxon>Ascomycota</taxon>
        <taxon>Pezizomycotina</taxon>
        <taxon>Dothideomycetes</taxon>
        <taxon>Dothideomycetidae</taxon>
        <taxon>Mycosphaerellales</taxon>
        <taxon>Extremaceae</taxon>
        <taxon>Saxophila</taxon>
    </lineage>
</organism>
<keyword evidence="4" id="KW-1185">Reference proteome</keyword>
<dbReference type="InterPro" id="IPR056632">
    <property type="entry name" value="DUF7730"/>
</dbReference>
<accession>A0AAV9PBR9</accession>
<feature type="compositionally biased region" description="Polar residues" evidence="1">
    <location>
        <begin position="8"/>
        <end position="23"/>
    </location>
</feature>
<sequence>MENAGMDLQTSTAAVTASGAQQSDMDDPPFKASNESDAIEDYAGRTPPSLEGMLAACGIHELYPDNEKDPEDGKIRWDPSGPASLWYAESTLHALEGMVADYDRFMISCSSDVDLARVETPSTFNLLGLPAEIRNLIYKYTLVVEEPVEFSTGYCHPDKMRLCDYAEPRWCCCEICGDGFWQDGVKYHGCDMYKKTLRKPSHVKHVRFLRTCKHIKKEASYIYYGQPFRFTGTNGWLALHSFLIHIGPESRMDLRDIFSEHPFACDSDTPCGGRHEHAYDRHLASLGFANNFPDSYFTQNWSCGSWWSDVKWESSPNAAFLLAEIPKLRSLCFVYPRPEYRNDAYGGISETWDMVAEHPVHQYLAAIEGLELSLQRSVHWGRSGVSVQEEQFSIGVVDMGWKIVQEQEPEEVVSETEEESEDGNAGEDDAEQDDAEAI</sequence>
<dbReference type="RefSeq" id="XP_064659701.1">
    <property type="nucleotide sequence ID" value="XM_064802340.1"/>
</dbReference>
<comment type="caution">
    <text evidence="3">The sequence shown here is derived from an EMBL/GenBank/DDBJ whole genome shotgun (WGS) entry which is preliminary data.</text>
</comment>
<proteinExistence type="predicted"/>
<feature type="domain" description="DUF7730" evidence="2">
    <location>
        <begin position="127"/>
        <end position="243"/>
    </location>
</feature>
<dbReference type="GeneID" id="89926435"/>
<name>A0AAV9PBR9_9PEZI</name>
<dbReference type="Proteomes" id="UP001337655">
    <property type="component" value="Unassembled WGS sequence"/>
</dbReference>
<feature type="compositionally biased region" description="Acidic residues" evidence="1">
    <location>
        <begin position="407"/>
        <end position="438"/>
    </location>
</feature>
<reference evidence="3 4" key="1">
    <citation type="submission" date="2023-08" db="EMBL/GenBank/DDBJ databases">
        <title>Black Yeasts Isolated from many extreme environments.</title>
        <authorList>
            <person name="Coleine C."/>
            <person name="Stajich J.E."/>
            <person name="Selbmann L."/>
        </authorList>
    </citation>
    <scope>NUCLEOTIDE SEQUENCE [LARGE SCALE GENOMIC DNA]</scope>
    <source>
        <strain evidence="3 4">CCFEE 5935</strain>
    </source>
</reference>
<dbReference type="PANTHER" id="PTHR42085">
    <property type="entry name" value="F-BOX DOMAIN-CONTAINING PROTEIN"/>
    <property type="match status" value="1"/>
</dbReference>
<protein>
    <recommendedName>
        <fullName evidence="2">DUF7730 domain-containing protein</fullName>
    </recommendedName>
</protein>
<dbReference type="Pfam" id="PF24864">
    <property type="entry name" value="DUF7730"/>
    <property type="match status" value="1"/>
</dbReference>
<evidence type="ECO:0000313" key="3">
    <source>
        <dbReference type="EMBL" id="KAK5170503.1"/>
    </source>
</evidence>
<gene>
    <name evidence="3" type="ORF">LTR77_005091</name>
</gene>
<feature type="region of interest" description="Disordered" evidence="1">
    <location>
        <begin position="406"/>
        <end position="438"/>
    </location>
</feature>
<dbReference type="AlphaFoldDB" id="A0AAV9PBR9"/>
<dbReference type="PANTHER" id="PTHR42085:SF1">
    <property type="entry name" value="F-BOX DOMAIN-CONTAINING PROTEIN"/>
    <property type="match status" value="1"/>
</dbReference>
<dbReference type="EMBL" id="JAVRRT010000007">
    <property type="protein sequence ID" value="KAK5170503.1"/>
    <property type="molecule type" value="Genomic_DNA"/>
</dbReference>
<evidence type="ECO:0000256" key="1">
    <source>
        <dbReference type="SAM" id="MobiDB-lite"/>
    </source>
</evidence>
<feature type="region of interest" description="Disordered" evidence="1">
    <location>
        <begin position="1"/>
        <end position="45"/>
    </location>
</feature>
<evidence type="ECO:0000259" key="2">
    <source>
        <dbReference type="Pfam" id="PF24864"/>
    </source>
</evidence>
<evidence type="ECO:0000313" key="4">
    <source>
        <dbReference type="Proteomes" id="UP001337655"/>
    </source>
</evidence>